<dbReference type="PATRIC" id="fig|570156.3.peg.2006"/>
<organism evidence="1 2">
    <name type="scientific">Pseudoalteromonas lipolytica</name>
    <dbReference type="NCBI Taxonomy" id="570156"/>
    <lineage>
        <taxon>Bacteria</taxon>
        <taxon>Pseudomonadati</taxon>
        <taxon>Pseudomonadota</taxon>
        <taxon>Gammaproteobacteria</taxon>
        <taxon>Alteromonadales</taxon>
        <taxon>Pseudoalteromonadaceae</taxon>
        <taxon>Pseudoalteromonas</taxon>
    </lineage>
</organism>
<evidence type="ECO:0000313" key="1">
    <source>
        <dbReference type="EMBL" id="KPM76871.1"/>
    </source>
</evidence>
<dbReference type="Proteomes" id="UP000050378">
    <property type="component" value="Unassembled WGS sequence"/>
</dbReference>
<name>A0A0P7D9T9_9GAMM</name>
<proteinExistence type="predicted"/>
<comment type="caution">
    <text evidence="1">The sequence shown here is derived from an EMBL/GenBank/DDBJ whole genome shotgun (WGS) entry which is preliminary data.</text>
</comment>
<protein>
    <submittedName>
        <fullName evidence="1">Uncharacterized protein</fullName>
    </submittedName>
</protein>
<dbReference type="EMBL" id="LJTC01000020">
    <property type="protein sequence ID" value="KPM76871.1"/>
    <property type="molecule type" value="Genomic_DNA"/>
</dbReference>
<gene>
    <name evidence="1" type="ORF">AOG27_20410</name>
</gene>
<dbReference type="AlphaFoldDB" id="A0A0P7D9T9"/>
<reference evidence="1 2" key="1">
    <citation type="submission" date="2015-09" db="EMBL/GenBank/DDBJ databases">
        <title>Draft Genome Sequence of Pseudoalteromonas lipolytica UCD-48B.</title>
        <authorList>
            <person name="Krusor M."/>
            <person name="Coil D.A."/>
            <person name="Lang J.M."/>
            <person name="Eisen J.A."/>
            <person name="Alexiev A."/>
        </authorList>
    </citation>
    <scope>NUCLEOTIDE SEQUENCE [LARGE SCALE GENOMIC DNA]</scope>
    <source>
        <strain evidence="1 2">UCD-48B</strain>
    </source>
</reference>
<evidence type="ECO:0000313" key="2">
    <source>
        <dbReference type="Proteomes" id="UP000050378"/>
    </source>
</evidence>
<sequence>MVLQVSKGKVELWGCLVQSHSKLTLFILQVGWVERSETQHNPYDPLHNPWLKILKISTGLTG</sequence>
<accession>A0A0P7D9T9</accession>